<keyword evidence="3" id="KW-1185">Reference proteome</keyword>
<dbReference type="Pfam" id="PF01610">
    <property type="entry name" value="DDE_Tnp_ISL3"/>
    <property type="match status" value="1"/>
</dbReference>
<feature type="domain" description="Transposase IS204/IS1001/IS1096/IS1165 DDE" evidence="1">
    <location>
        <begin position="1"/>
        <end position="121"/>
    </location>
</feature>
<dbReference type="Proteomes" id="UP001164761">
    <property type="component" value="Chromosome"/>
</dbReference>
<dbReference type="InterPro" id="IPR002560">
    <property type="entry name" value="Transposase_DDE"/>
</dbReference>
<accession>A0ABY6ZPC0</accession>
<proteinExistence type="predicted"/>
<evidence type="ECO:0000259" key="1">
    <source>
        <dbReference type="Pfam" id="PF01610"/>
    </source>
</evidence>
<name>A0ABY6ZPC0_9BACL</name>
<dbReference type="PANTHER" id="PTHR33498">
    <property type="entry name" value="TRANSPOSASE FOR INSERTION SEQUENCE ELEMENT IS1557"/>
    <property type="match status" value="1"/>
</dbReference>
<protein>
    <submittedName>
        <fullName evidence="2">Transposase</fullName>
    </submittedName>
</protein>
<sequence length="143" mass="17055">MDMWAPYRDALKAVLPQATIIVDKFHVVRMANQAMETVRKQIRADLSTKARRGLIHDRFILLRRKNELSPMEQITLESWIKNHESLGVAYDLKESFFDIWECRTRLEAIQRYNEWTKQIPDTLDTCRTYAIRWTPLSRHVFCS</sequence>
<gene>
    <name evidence="2" type="ORF">NZD89_22700</name>
</gene>
<dbReference type="EMBL" id="CP104067">
    <property type="protein sequence ID" value="WAH44710.1"/>
    <property type="molecule type" value="Genomic_DNA"/>
</dbReference>
<organism evidence="2 3">
    <name type="scientific">Alicyclobacillus fastidiosus</name>
    <dbReference type="NCBI Taxonomy" id="392011"/>
    <lineage>
        <taxon>Bacteria</taxon>
        <taxon>Bacillati</taxon>
        <taxon>Bacillota</taxon>
        <taxon>Bacilli</taxon>
        <taxon>Bacillales</taxon>
        <taxon>Alicyclobacillaceae</taxon>
        <taxon>Alicyclobacillus</taxon>
    </lineage>
</organism>
<dbReference type="InterPro" id="IPR047951">
    <property type="entry name" value="Transpos_ISL3"/>
</dbReference>
<reference evidence="2" key="1">
    <citation type="submission" date="2022-08" db="EMBL/GenBank/DDBJ databases">
        <title>Alicyclobacillus fastidiosus DSM 17978, complete genome.</title>
        <authorList>
            <person name="Wang Q."/>
            <person name="Cai R."/>
            <person name="Wang Z."/>
        </authorList>
    </citation>
    <scope>NUCLEOTIDE SEQUENCE</scope>
    <source>
        <strain evidence="2">DSM 17978</strain>
    </source>
</reference>
<evidence type="ECO:0000313" key="3">
    <source>
        <dbReference type="Proteomes" id="UP001164761"/>
    </source>
</evidence>
<evidence type="ECO:0000313" key="2">
    <source>
        <dbReference type="EMBL" id="WAH44710.1"/>
    </source>
</evidence>
<dbReference type="PANTHER" id="PTHR33498:SF1">
    <property type="entry name" value="TRANSPOSASE FOR INSERTION SEQUENCE ELEMENT IS1557"/>
    <property type="match status" value="1"/>
</dbReference>